<proteinExistence type="inferred from homology"/>
<evidence type="ECO:0000256" key="5">
    <source>
        <dbReference type="ARBA" id="ARBA00022884"/>
    </source>
</evidence>
<comment type="similarity">
    <text evidence="3">Belongs to the RNase PH family.</text>
</comment>
<evidence type="ECO:0000256" key="4">
    <source>
        <dbReference type="ARBA" id="ARBA00022490"/>
    </source>
</evidence>
<dbReference type="Pfam" id="PF03725">
    <property type="entry name" value="RNase_PH_C"/>
    <property type="match status" value="1"/>
</dbReference>
<dbReference type="GO" id="GO:0035925">
    <property type="term" value="F:mRNA 3'-UTR AU-rich region binding"/>
    <property type="evidence" value="ECO:0007669"/>
    <property type="project" value="TreeGrafter"/>
</dbReference>
<keyword evidence="5" id="KW-0694">RNA-binding</keyword>
<keyword evidence="6" id="KW-0539">Nucleus</keyword>
<dbReference type="GO" id="GO:0034475">
    <property type="term" value="P:U4 snRNA 3'-end processing"/>
    <property type="evidence" value="ECO:0007669"/>
    <property type="project" value="TreeGrafter"/>
</dbReference>
<feature type="domain" description="Exoribonuclease phosphorolytic" evidence="8">
    <location>
        <begin position="192"/>
        <end position="256"/>
    </location>
</feature>
<dbReference type="GO" id="GO:0000467">
    <property type="term" value="P:exonucleolytic trimming to generate mature 3'-end of 5.8S rRNA from tricistronic rRNA transcript (SSU-rRNA, 5.8S rRNA, LSU-rRNA)"/>
    <property type="evidence" value="ECO:0007669"/>
    <property type="project" value="TreeGrafter"/>
</dbReference>
<dbReference type="OrthoDB" id="10264038at2759"/>
<dbReference type="GO" id="GO:0071035">
    <property type="term" value="P:nuclear polyadenylation-dependent rRNA catabolic process"/>
    <property type="evidence" value="ECO:0007669"/>
    <property type="project" value="TreeGrafter"/>
</dbReference>
<dbReference type="SUPFAM" id="SSF54211">
    <property type="entry name" value="Ribosomal protein S5 domain 2-like"/>
    <property type="match status" value="1"/>
</dbReference>
<dbReference type="VEuPathDB" id="FungiDB:AJ78_03089"/>
<dbReference type="GO" id="GO:0071038">
    <property type="term" value="P:TRAMP-dependent tRNA surveillance pathway"/>
    <property type="evidence" value="ECO:0007669"/>
    <property type="project" value="TreeGrafter"/>
</dbReference>
<dbReference type="GO" id="GO:0016075">
    <property type="term" value="P:rRNA catabolic process"/>
    <property type="evidence" value="ECO:0007669"/>
    <property type="project" value="TreeGrafter"/>
</dbReference>
<gene>
    <name evidence="9" type="ORF">AJ78_03089</name>
</gene>
<dbReference type="InterPro" id="IPR015847">
    <property type="entry name" value="ExoRNase_PH_dom2"/>
</dbReference>
<dbReference type="InterPro" id="IPR033100">
    <property type="entry name" value="Rrp45"/>
</dbReference>
<evidence type="ECO:0000259" key="8">
    <source>
        <dbReference type="Pfam" id="PF03725"/>
    </source>
</evidence>
<reference evidence="9 10" key="1">
    <citation type="submission" date="2015-07" db="EMBL/GenBank/DDBJ databases">
        <title>Emmonsia species relationships and genome sequence.</title>
        <authorList>
            <consortium name="The Broad Institute Genomics Platform"/>
            <person name="Cuomo C.A."/>
            <person name="Munoz J.F."/>
            <person name="Imamovic A."/>
            <person name="Priest M.E."/>
            <person name="Young S."/>
            <person name="Clay O.K."/>
            <person name="McEwen J.G."/>
        </authorList>
    </citation>
    <scope>NUCLEOTIDE SEQUENCE [LARGE SCALE GENOMIC DNA]</scope>
    <source>
        <strain evidence="9 10">UAMH 9510</strain>
    </source>
</reference>
<accession>A0A1J9QKP0</accession>
<dbReference type="PANTHER" id="PTHR11097:SF14">
    <property type="entry name" value="EXOSOME COMPLEX COMPONENT RRP45"/>
    <property type="match status" value="1"/>
</dbReference>
<dbReference type="Proteomes" id="UP000182235">
    <property type="component" value="Unassembled WGS sequence"/>
</dbReference>
<dbReference type="Gene3D" id="3.30.230.70">
    <property type="entry name" value="GHMP Kinase, N-terminal domain"/>
    <property type="match status" value="1"/>
</dbReference>
<comment type="caution">
    <text evidence="9">The sequence shown here is derived from an EMBL/GenBank/DDBJ whole genome shotgun (WGS) entry which is preliminary data.</text>
</comment>
<dbReference type="PANTHER" id="PTHR11097">
    <property type="entry name" value="EXOSOME COMPLEX EXONUCLEASE RIBOSOMAL RNA PROCESSING PROTEIN"/>
    <property type="match status" value="1"/>
</dbReference>
<dbReference type="AlphaFoldDB" id="A0A1J9QKP0"/>
<feature type="domain" description="Exoribonuclease phosphorolytic" evidence="7">
    <location>
        <begin position="32"/>
        <end position="164"/>
    </location>
</feature>
<comment type="subcellular location">
    <subcellularLocation>
        <location evidence="2">Cytoplasm</location>
    </subcellularLocation>
    <subcellularLocation>
        <location evidence="1">Nucleus</location>
    </subcellularLocation>
</comment>
<dbReference type="InterPro" id="IPR001247">
    <property type="entry name" value="ExoRNase_PH_dom1"/>
</dbReference>
<dbReference type="InterPro" id="IPR020568">
    <property type="entry name" value="Ribosomal_Su5_D2-typ_SF"/>
</dbReference>
<keyword evidence="10" id="KW-1185">Reference proteome</keyword>
<dbReference type="InterPro" id="IPR050590">
    <property type="entry name" value="Exosome_comp_Rrp42_subfam"/>
</dbReference>
<dbReference type="GO" id="GO:0034473">
    <property type="term" value="P:U1 snRNA 3'-end processing"/>
    <property type="evidence" value="ECO:0007669"/>
    <property type="project" value="TreeGrafter"/>
</dbReference>
<evidence type="ECO:0000256" key="6">
    <source>
        <dbReference type="ARBA" id="ARBA00023242"/>
    </source>
</evidence>
<evidence type="ECO:0000256" key="3">
    <source>
        <dbReference type="ARBA" id="ARBA00006678"/>
    </source>
</evidence>
<dbReference type="EMBL" id="LGRN01000093">
    <property type="protein sequence ID" value="OJD16751.1"/>
    <property type="molecule type" value="Genomic_DNA"/>
</dbReference>
<dbReference type="GO" id="GO:0000176">
    <property type="term" value="C:nuclear exosome (RNase complex)"/>
    <property type="evidence" value="ECO:0007669"/>
    <property type="project" value="TreeGrafter"/>
</dbReference>
<keyword evidence="4" id="KW-0963">Cytoplasm</keyword>
<organism evidence="9 10">
    <name type="scientific">Emergomyces pasteurianus Ep9510</name>
    <dbReference type="NCBI Taxonomy" id="1447872"/>
    <lineage>
        <taxon>Eukaryota</taxon>
        <taxon>Fungi</taxon>
        <taxon>Dikarya</taxon>
        <taxon>Ascomycota</taxon>
        <taxon>Pezizomycotina</taxon>
        <taxon>Eurotiomycetes</taxon>
        <taxon>Eurotiomycetidae</taxon>
        <taxon>Onygenales</taxon>
        <taxon>Ajellomycetaceae</taxon>
        <taxon>Emergomyces</taxon>
    </lineage>
</organism>
<evidence type="ECO:0000313" key="10">
    <source>
        <dbReference type="Proteomes" id="UP000182235"/>
    </source>
</evidence>
<evidence type="ECO:0000313" key="9">
    <source>
        <dbReference type="EMBL" id="OJD16751.1"/>
    </source>
</evidence>
<evidence type="ECO:0000256" key="2">
    <source>
        <dbReference type="ARBA" id="ARBA00004496"/>
    </source>
</evidence>
<dbReference type="GO" id="GO:0034476">
    <property type="term" value="P:U5 snRNA 3'-end processing"/>
    <property type="evidence" value="ECO:0007669"/>
    <property type="project" value="TreeGrafter"/>
</dbReference>
<name>A0A1J9QKP0_9EURO</name>
<dbReference type="GO" id="GO:0000177">
    <property type="term" value="C:cytoplasmic exosome (RNase complex)"/>
    <property type="evidence" value="ECO:0007669"/>
    <property type="project" value="TreeGrafter"/>
</dbReference>
<protein>
    <submittedName>
        <fullName evidence="9">Uncharacterized protein</fullName>
    </submittedName>
</protein>
<dbReference type="InterPro" id="IPR027408">
    <property type="entry name" value="PNPase/RNase_PH_dom_sf"/>
</dbReference>
<dbReference type="SUPFAM" id="SSF55666">
    <property type="entry name" value="Ribonuclease PH domain 2-like"/>
    <property type="match status" value="1"/>
</dbReference>
<dbReference type="Pfam" id="PF01138">
    <property type="entry name" value="RNase_PH"/>
    <property type="match status" value="1"/>
</dbReference>
<sequence>MPKEADISANERTFILEALHNNVRLDGRALDQLRPLTVSFGEEYGHVKLQLGKTSVVVRISAEVTMPRSERENDGIFTVAVELNDMASPAYETGRQSELETQLARTLDKIIRRSNALDTESLCIAAGKNCWHVRADVHIVDSDGGLVDSCCLAIMTALLHFRLPEAIVREGRVTVYRPEEKVPSPLNLTKLPLSTTFNMYDEGRIIVLDATSKEEAVSEGSLIIALDKTGEIALYTKPDGTPGDPLSMISCSTVALAKIKEMSKFISAKLEEDLKTREQKRQGVAESSAANER</sequence>
<evidence type="ECO:0000259" key="7">
    <source>
        <dbReference type="Pfam" id="PF01138"/>
    </source>
</evidence>
<evidence type="ECO:0000256" key="1">
    <source>
        <dbReference type="ARBA" id="ARBA00004123"/>
    </source>
</evidence>
<dbReference type="InterPro" id="IPR036345">
    <property type="entry name" value="ExoRNase_PH_dom2_sf"/>
</dbReference>
<dbReference type="CDD" id="cd11368">
    <property type="entry name" value="RNase_PH_RRP45"/>
    <property type="match status" value="1"/>
</dbReference>
<dbReference type="GO" id="GO:0071028">
    <property type="term" value="P:nuclear mRNA surveillance"/>
    <property type="evidence" value="ECO:0007669"/>
    <property type="project" value="TreeGrafter"/>
</dbReference>
<dbReference type="STRING" id="1447872.A0A1J9QKP0"/>